<reference evidence="2 3" key="1">
    <citation type="journal article" date="2018" name="Front. Microbiol.">
        <title>Pseudomonas rhizophila S211, a New Plant Growth-Promoting Rhizobacterium with Potential in Pesticide-Bioremediation.</title>
        <authorList>
            <person name="Hassen W."/>
            <person name="Neifar M."/>
            <person name="Cherif H."/>
            <person name="Najjari A."/>
            <person name="Chouchane H."/>
            <person name="Driouich R.C."/>
            <person name="Salah A."/>
            <person name="Naili F."/>
            <person name="Mosbah A."/>
            <person name="Souissi Y."/>
            <person name="Raddadi N."/>
            <person name="Ouzari H.I."/>
            <person name="Fava F."/>
            <person name="Cherif A."/>
        </authorList>
    </citation>
    <scope>NUCLEOTIDE SEQUENCE [LARGE SCALE GENOMIC DNA]</scope>
    <source>
        <strain evidence="2 3">S211</strain>
    </source>
</reference>
<dbReference type="Proteomes" id="UP000241936">
    <property type="component" value="Chromosome"/>
</dbReference>
<evidence type="ECO:0000313" key="3">
    <source>
        <dbReference type="Proteomes" id="UP000241936"/>
    </source>
</evidence>
<sequence length="103" mass="11153">MNTRYCPTKPTLLALSLLLSGMTFQAFAAGREPCSADKVAQAKDLKPGGMGETALSEEEYVTQLNLEAVRVTGVVMTKDLRSDRLTVVTDSSSSKIVTDMYCK</sequence>
<accession>A0ABN5K412</accession>
<evidence type="ECO:0000313" key="2">
    <source>
        <dbReference type="EMBL" id="AVU77766.1"/>
    </source>
</evidence>
<evidence type="ECO:0008006" key="4">
    <source>
        <dbReference type="Google" id="ProtNLM"/>
    </source>
</evidence>
<keyword evidence="3" id="KW-1185">Reference proteome</keyword>
<feature type="signal peptide" evidence="1">
    <location>
        <begin position="1"/>
        <end position="28"/>
    </location>
</feature>
<keyword evidence="1" id="KW-0732">Signal</keyword>
<proteinExistence type="predicted"/>
<feature type="chain" id="PRO_5047513943" description="Peptidase inhibitor I78 family protein" evidence="1">
    <location>
        <begin position="29"/>
        <end position="103"/>
    </location>
</feature>
<gene>
    <name evidence="2" type="ORF">CRX69_22285</name>
</gene>
<evidence type="ECO:0000256" key="1">
    <source>
        <dbReference type="SAM" id="SignalP"/>
    </source>
</evidence>
<organism evidence="2 3">
    <name type="scientific">Pseudomonas rhizophila</name>
    <dbReference type="NCBI Taxonomy" id="2045200"/>
    <lineage>
        <taxon>Bacteria</taxon>
        <taxon>Pseudomonadati</taxon>
        <taxon>Pseudomonadota</taxon>
        <taxon>Gammaproteobacteria</taxon>
        <taxon>Pseudomonadales</taxon>
        <taxon>Pseudomonadaceae</taxon>
        <taxon>Pseudomonas</taxon>
    </lineage>
</organism>
<dbReference type="RefSeq" id="WP_107322912.1">
    <property type="nucleotide sequence ID" value="NZ_CP024081.1"/>
</dbReference>
<protein>
    <recommendedName>
        <fullName evidence="4">Peptidase inhibitor I78 family protein</fullName>
    </recommendedName>
</protein>
<dbReference type="EMBL" id="CP024081">
    <property type="protein sequence ID" value="AVU77766.1"/>
    <property type="molecule type" value="Genomic_DNA"/>
</dbReference>
<dbReference type="Gene3D" id="3.30.10.10">
    <property type="entry name" value="Trypsin Inhibitor V, subunit A"/>
    <property type="match status" value="1"/>
</dbReference>
<name>A0ABN5K412_9PSED</name>